<sequence length="1341" mass="154849">MSQQTAARESGGSSELSGHGGDTLNLASLSGDIELKVPVQGPGTETNTIKQLLSEFKGLYEQRLGCLETDTAGTPEGTATGERHLHPDVIAYVGVNGSVAERSKALDLGSSLSGGRKVNFLRSYVNDLADQNQVLVQTIEDLQNEADDNVSSWGMKPCVSDPSLEVPEVDLNALLLDEFGGPAAHIKHSAGSLVQITSESEDLKVQLQTKDMIISDLEKQLRETFQQKQKNATQMLESSERLVHLQSELSCLQRIQKDNTKEIAEKDICITKLQANIQLLQQEEADTRTQLSRLCETARELQEELKRKEEEWRQRDDERRVKYEKEHQKAEERRRHQQQKREEEWVKKVEEERKREEEWKRGMEEERKAHGEAVKKWAEKAAILNSELKVSRKQVERQNRELSESHQKEEMLLSEAEAKMVSLRGELSALFDRRMEEKETKINQLSEELNRVRQKMKEREKHVKHLNHDVVGLRAAQDSLKRTLAVKEKHTHQLVQDNTQLKESLALLQTKLQTSEFMLSVRRTTEKKIQKRETKMCALVLELTESKKQHSECQNELGRRETALEKLCKERDELRAKMEDRGRECVHLNQTKERLEADLALSHEKLHTSHLEVRSRDQLILQLRAEIKTAEQKHQKTLEQVAALEGEVGHLKHKVRGHQEEACHLSEKVRDIEHLKDQKEKEQLQLHDCLRISQQQVETFEEKLKKQEVEMELLQQQLKGAKEELKDASLQAQGQKESVAIFKQKYTAAIEKVQRVQGQVELLEEELQYSQQQLRESQAETHSVKEELAQMVKRYHEKVSQWENSQEALDQLTDELQANQNALRENQQKVDDLKGLIDSLQEQVDTLKQQKLMSERDLRLYQQSHSHSDVEYLSLLRHRQELQKRCTEQVERLAECEKAIPQMKSELQRRTQEKEGLKQSLAASHHTHMSNRGQLEQEALHLKKEVTRLELELANTQKVHVTLLRQSEEELKEARREAARRSSELCVQREEAQRLQEVLQREEEEMKNAIRQKQSLSSHIRQLSQELEELGQQAPSGRSMAVKLESEVTEHKRNLQQAVDHKLRAEREKQDAQDQVDTLRSELEGTRSDNAKLRHESHLVMTNVNRWITEQKASNESLTAQMKAQNKLLLIATKEKEHLQEANDTLKAEVKRLKEVADEKERDTERLKAQTRDQGTWQDERTMEKQGFVALNLNKIEDMQTRLRCNLEAIGMLNQQLNALSGENKRLRRQLEEERSMRLHPPPPASQQCSSVHLPISLRARPPPPSTSTSLPSSLRPPHPLSLDTATRDIERILTQTELSQAVLERPGESRALGEAFWIRPTASVSLEDARSGRTSRDLTK</sequence>
<feature type="coiled-coil region" evidence="1">
    <location>
        <begin position="620"/>
        <end position="899"/>
    </location>
</feature>
<feature type="coiled-coil region" evidence="1">
    <location>
        <begin position="1129"/>
        <end position="1173"/>
    </location>
</feature>
<feature type="compositionally biased region" description="Basic and acidic residues" evidence="2">
    <location>
        <begin position="907"/>
        <end position="917"/>
    </location>
</feature>
<comment type="caution">
    <text evidence="3">The sequence shown here is derived from an EMBL/GenBank/DDBJ whole genome shotgun (WGS) entry which is preliminary data.</text>
</comment>
<protein>
    <submittedName>
        <fullName evidence="3">Uncharacterized protein</fullName>
    </submittedName>
</protein>
<feature type="region of interest" description="Disordered" evidence="2">
    <location>
        <begin position="907"/>
        <end position="934"/>
    </location>
</feature>
<dbReference type="EMBL" id="REGW02000022">
    <property type="protein sequence ID" value="KAE8279980.1"/>
    <property type="molecule type" value="Genomic_DNA"/>
</dbReference>
<evidence type="ECO:0000313" key="3">
    <source>
        <dbReference type="EMBL" id="KAE8279980.1"/>
    </source>
</evidence>
<proteinExistence type="predicted"/>
<reference evidence="3 4" key="1">
    <citation type="submission" date="2019-07" db="EMBL/GenBank/DDBJ databases">
        <title>Chromosome genome assembly for large yellow croaker.</title>
        <authorList>
            <person name="Xiao S."/>
        </authorList>
    </citation>
    <scope>NUCLEOTIDE SEQUENCE [LARGE SCALE GENOMIC DNA]</scope>
    <source>
        <strain evidence="3">JMULYC20181020</strain>
        <tissue evidence="3">Muscle</tissue>
    </source>
</reference>
<feature type="region of interest" description="Disordered" evidence="2">
    <location>
        <begin position="1"/>
        <end position="24"/>
    </location>
</feature>
<dbReference type="PANTHER" id="PTHR18881:SF2">
    <property type="entry name" value="POLYAMINE-MODULATED FACTOR 1-BINDING PROTEIN 1"/>
    <property type="match status" value="1"/>
</dbReference>
<accession>A0A6G0HLE0</accession>
<feature type="region of interest" description="Disordered" evidence="2">
    <location>
        <begin position="316"/>
        <end position="347"/>
    </location>
</feature>
<dbReference type="PANTHER" id="PTHR18881">
    <property type="entry name" value="POLYAMINE-MODULATED FACTOR 1-BINDING PROTEIN 1-RELATED"/>
    <property type="match status" value="1"/>
</dbReference>
<feature type="region of interest" description="Disordered" evidence="2">
    <location>
        <begin position="1051"/>
        <end position="1076"/>
    </location>
</feature>
<keyword evidence="1" id="KW-0175">Coiled coil</keyword>
<keyword evidence="4" id="KW-1185">Reference proteome</keyword>
<evidence type="ECO:0000256" key="2">
    <source>
        <dbReference type="SAM" id="MobiDB-lite"/>
    </source>
</evidence>
<dbReference type="Proteomes" id="UP000424527">
    <property type="component" value="Unassembled WGS sequence"/>
</dbReference>
<dbReference type="InterPro" id="IPR037391">
    <property type="entry name" value="PMF1-bd"/>
</dbReference>
<organism evidence="3 4">
    <name type="scientific">Larimichthys crocea</name>
    <name type="common">Large yellow croaker</name>
    <name type="synonym">Pseudosciaena crocea</name>
    <dbReference type="NCBI Taxonomy" id="215358"/>
    <lineage>
        <taxon>Eukaryota</taxon>
        <taxon>Metazoa</taxon>
        <taxon>Chordata</taxon>
        <taxon>Craniata</taxon>
        <taxon>Vertebrata</taxon>
        <taxon>Euteleostomi</taxon>
        <taxon>Actinopterygii</taxon>
        <taxon>Neopterygii</taxon>
        <taxon>Teleostei</taxon>
        <taxon>Neoteleostei</taxon>
        <taxon>Acanthomorphata</taxon>
        <taxon>Eupercaria</taxon>
        <taxon>Sciaenidae</taxon>
        <taxon>Larimichthys</taxon>
    </lineage>
</organism>
<evidence type="ECO:0000256" key="1">
    <source>
        <dbReference type="SAM" id="Coils"/>
    </source>
</evidence>
<feature type="coiled-coil region" evidence="1">
    <location>
        <begin position="1210"/>
        <end position="1237"/>
    </location>
</feature>
<gene>
    <name evidence="3" type="ORF">D5F01_LYC22115</name>
</gene>
<feature type="region of interest" description="Disordered" evidence="2">
    <location>
        <begin position="1256"/>
        <end position="1283"/>
    </location>
</feature>
<name>A0A6G0HLE0_LARCR</name>
<evidence type="ECO:0000313" key="4">
    <source>
        <dbReference type="Proteomes" id="UP000424527"/>
    </source>
</evidence>
<dbReference type="GO" id="GO:0007283">
    <property type="term" value="P:spermatogenesis"/>
    <property type="evidence" value="ECO:0007669"/>
    <property type="project" value="TreeGrafter"/>
</dbReference>